<name>A0A1E7F756_9STRA</name>
<sequence>MAEPGTPTESPVDTTVGITVAPAPVTDGEVVVTDTPVTEAVQEPAPSGATSNGNFFLTVAAAVVTTFGWMMI</sequence>
<evidence type="ECO:0000313" key="2">
    <source>
        <dbReference type="Proteomes" id="UP000095751"/>
    </source>
</evidence>
<accession>A0A1E7F756</accession>
<keyword evidence="2" id="KW-1185">Reference proteome</keyword>
<dbReference type="AlphaFoldDB" id="A0A1E7F756"/>
<dbReference type="EMBL" id="KV784361">
    <property type="protein sequence ID" value="OEU13845.1"/>
    <property type="molecule type" value="Genomic_DNA"/>
</dbReference>
<evidence type="ECO:0000313" key="1">
    <source>
        <dbReference type="EMBL" id="OEU13845.1"/>
    </source>
</evidence>
<dbReference type="Proteomes" id="UP000095751">
    <property type="component" value="Unassembled WGS sequence"/>
</dbReference>
<dbReference type="InParanoid" id="A0A1E7F756"/>
<reference evidence="1 2" key="1">
    <citation type="submission" date="2016-09" db="EMBL/GenBank/DDBJ databases">
        <title>Extensive genetic diversity and differential bi-allelic expression allows diatom success in the polar Southern Ocean.</title>
        <authorList>
            <consortium name="DOE Joint Genome Institute"/>
            <person name="Mock T."/>
            <person name="Otillar R.P."/>
            <person name="Strauss J."/>
            <person name="Dupont C."/>
            <person name="Frickenhaus S."/>
            <person name="Maumus F."/>
            <person name="Mcmullan M."/>
            <person name="Sanges R."/>
            <person name="Schmutz J."/>
            <person name="Toseland A."/>
            <person name="Valas R."/>
            <person name="Veluchamy A."/>
            <person name="Ward B.J."/>
            <person name="Allen A."/>
            <person name="Barry K."/>
            <person name="Falciatore A."/>
            <person name="Ferrante M."/>
            <person name="Fortunato A.E."/>
            <person name="Gloeckner G."/>
            <person name="Gruber A."/>
            <person name="Hipkin R."/>
            <person name="Janech M."/>
            <person name="Kroth P."/>
            <person name="Leese F."/>
            <person name="Lindquist E."/>
            <person name="Lyon B.R."/>
            <person name="Martin J."/>
            <person name="Mayer C."/>
            <person name="Parker M."/>
            <person name="Quesneville H."/>
            <person name="Raymond J."/>
            <person name="Uhlig C."/>
            <person name="Valentin K.U."/>
            <person name="Worden A.Z."/>
            <person name="Armbrust E.V."/>
            <person name="Bowler C."/>
            <person name="Green B."/>
            <person name="Moulton V."/>
            <person name="Van Oosterhout C."/>
            <person name="Grigoriev I."/>
        </authorList>
    </citation>
    <scope>NUCLEOTIDE SEQUENCE [LARGE SCALE GENOMIC DNA]</scope>
    <source>
        <strain evidence="1 2">CCMP1102</strain>
    </source>
</reference>
<gene>
    <name evidence="1" type="ORF">FRACYDRAFT_218919</name>
</gene>
<proteinExistence type="predicted"/>
<organism evidence="1 2">
    <name type="scientific">Fragilariopsis cylindrus CCMP1102</name>
    <dbReference type="NCBI Taxonomy" id="635003"/>
    <lineage>
        <taxon>Eukaryota</taxon>
        <taxon>Sar</taxon>
        <taxon>Stramenopiles</taxon>
        <taxon>Ochrophyta</taxon>
        <taxon>Bacillariophyta</taxon>
        <taxon>Bacillariophyceae</taxon>
        <taxon>Bacillariophycidae</taxon>
        <taxon>Bacillariales</taxon>
        <taxon>Bacillariaceae</taxon>
        <taxon>Fragilariopsis</taxon>
    </lineage>
</organism>
<dbReference type="KEGG" id="fcy:FRACYDRAFT_218919"/>
<protein>
    <submittedName>
        <fullName evidence="1">Uncharacterized protein</fullName>
    </submittedName>
</protein>